<dbReference type="SUPFAM" id="SSF54292">
    <property type="entry name" value="2Fe-2S ferredoxin-like"/>
    <property type="match status" value="1"/>
</dbReference>
<dbReference type="InterPro" id="IPR017938">
    <property type="entry name" value="Riboflavin_synthase-like_b-brl"/>
</dbReference>
<evidence type="ECO:0000256" key="1">
    <source>
        <dbReference type="ARBA" id="ARBA00001974"/>
    </source>
</evidence>
<dbReference type="Proteomes" id="UP000266915">
    <property type="component" value="Unassembled WGS sequence"/>
</dbReference>
<dbReference type="Gene3D" id="2.40.30.10">
    <property type="entry name" value="Translation factors"/>
    <property type="match status" value="1"/>
</dbReference>
<dbReference type="InterPro" id="IPR012675">
    <property type="entry name" value="Beta-grasp_dom_sf"/>
</dbReference>
<dbReference type="GO" id="GO:0046872">
    <property type="term" value="F:metal ion binding"/>
    <property type="evidence" value="ECO:0007669"/>
    <property type="project" value="UniProtKB-KW"/>
</dbReference>
<dbReference type="AlphaFoldDB" id="A0A3N2BYU6"/>
<feature type="domain" description="FAD-binding FR-type" evidence="9">
    <location>
        <begin position="5"/>
        <end position="107"/>
    </location>
</feature>
<evidence type="ECO:0000313" key="11">
    <source>
        <dbReference type="Proteomes" id="UP000266915"/>
    </source>
</evidence>
<dbReference type="InterPro" id="IPR001433">
    <property type="entry name" value="OxRdtase_FAD/NAD-bd"/>
</dbReference>
<dbReference type="InterPro" id="IPR001041">
    <property type="entry name" value="2Fe-2S_ferredoxin-type"/>
</dbReference>
<dbReference type="RefSeq" id="WP_200811398.1">
    <property type="nucleotide sequence ID" value="NZ_FXAP01000003.1"/>
</dbReference>
<name>A0A3N2BYU6_9MICO</name>
<dbReference type="PANTHER" id="PTHR47354">
    <property type="entry name" value="NADH OXIDOREDUCTASE HCR"/>
    <property type="match status" value="1"/>
</dbReference>
<dbReference type="InterPro" id="IPR017927">
    <property type="entry name" value="FAD-bd_FR_type"/>
</dbReference>
<evidence type="ECO:0000256" key="2">
    <source>
        <dbReference type="ARBA" id="ARBA00022630"/>
    </source>
</evidence>
<dbReference type="GO" id="GO:0051537">
    <property type="term" value="F:2 iron, 2 sulfur cluster binding"/>
    <property type="evidence" value="ECO:0007669"/>
    <property type="project" value="UniProtKB-KW"/>
</dbReference>
<keyword evidence="7" id="KW-0411">Iron-sulfur</keyword>
<keyword evidence="2" id="KW-0285">Flavoprotein</keyword>
<sequence length="314" mass="34475">MRNRAGMTPLIVQEIVRETPTIVSVVLADPEGHRLPPWDPGAHIDLQLITRHERQYSLCGDPADEYRYRIAVLREEHSRGASHYIHNFLKVGRKVFIRPPRNLFPLSDAKRHLLLAAGIGITPLLSMARRLAAGDADWTLVYAVRTREDIAFAPELEALGDHVRIHVSAESGRLDLAGLLAALEPGTDVSACGPRGFTDTLTNLAETLPEDCRLHLERFEPKPRSYLPNTAFTVECARSERTVEVPAGQTMLQAMQAARVGVAGSCMRGVCGSCAVQVVDGTPEHRDSLTTDDASMIMYPCVSRSLTPTLVIDA</sequence>
<dbReference type="GO" id="GO:0016491">
    <property type="term" value="F:oxidoreductase activity"/>
    <property type="evidence" value="ECO:0007669"/>
    <property type="project" value="UniProtKB-KW"/>
</dbReference>
<feature type="domain" description="2Fe-2S ferredoxin-type" evidence="8">
    <location>
        <begin position="228"/>
        <end position="314"/>
    </location>
</feature>
<dbReference type="PROSITE" id="PS00197">
    <property type="entry name" value="2FE2S_FER_1"/>
    <property type="match status" value="1"/>
</dbReference>
<accession>A0A3N2BYU6</accession>
<organism evidence="10 11">
    <name type="scientific">Plantibacter flavus</name>
    <dbReference type="NCBI Taxonomy" id="150123"/>
    <lineage>
        <taxon>Bacteria</taxon>
        <taxon>Bacillati</taxon>
        <taxon>Actinomycetota</taxon>
        <taxon>Actinomycetes</taxon>
        <taxon>Micrococcales</taxon>
        <taxon>Microbacteriaceae</taxon>
        <taxon>Plantibacter</taxon>
    </lineage>
</organism>
<dbReference type="InterPro" id="IPR006058">
    <property type="entry name" value="2Fe2S_fd_BS"/>
</dbReference>
<dbReference type="InterPro" id="IPR039261">
    <property type="entry name" value="FNR_nucleotide-bd"/>
</dbReference>
<evidence type="ECO:0000256" key="5">
    <source>
        <dbReference type="ARBA" id="ARBA00023002"/>
    </source>
</evidence>
<evidence type="ECO:0000259" key="8">
    <source>
        <dbReference type="PROSITE" id="PS51085"/>
    </source>
</evidence>
<dbReference type="PROSITE" id="PS51085">
    <property type="entry name" value="2FE2S_FER_2"/>
    <property type="match status" value="1"/>
</dbReference>
<protein>
    <submittedName>
        <fullName evidence="10">Ferredoxin-NADP reductase</fullName>
    </submittedName>
</protein>
<evidence type="ECO:0000256" key="3">
    <source>
        <dbReference type="ARBA" id="ARBA00022714"/>
    </source>
</evidence>
<dbReference type="PRINTS" id="PR00409">
    <property type="entry name" value="PHDIOXRDTASE"/>
</dbReference>
<dbReference type="Gene3D" id="3.10.20.30">
    <property type="match status" value="1"/>
</dbReference>
<dbReference type="PANTHER" id="PTHR47354:SF1">
    <property type="entry name" value="CARNITINE MONOOXYGENASE REDUCTASE SUBUNIT"/>
    <property type="match status" value="1"/>
</dbReference>
<dbReference type="Pfam" id="PF00175">
    <property type="entry name" value="NAD_binding_1"/>
    <property type="match status" value="1"/>
</dbReference>
<keyword evidence="5" id="KW-0560">Oxidoreductase</keyword>
<dbReference type="SUPFAM" id="SSF52343">
    <property type="entry name" value="Ferredoxin reductase-like, C-terminal NADP-linked domain"/>
    <property type="match status" value="1"/>
</dbReference>
<comment type="caution">
    <text evidence="10">The sequence shown here is derived from an EMBL/GenBank/DDBJ whole genome shotgun (WGS) entry which is preliminary data.</text>
</comment>
<dbReference type="EMBL" id="RKHL01000001">
    <property type="protein sequence ID" value="ROR80402.1"/>
    <property type="molecule type" value="Genomic_DNA"/>
</dbReference>
<comment type="cofactor">
    <cofactor evidence="1">
        <name>FAD</name>
        <dbReference type="ChEBI" id="CHEBI:57692"/>
    </cofactor>
</comment>
<dbReference type="Pfam" id="PF00111">
    <property type="entry name" value="Fer2"/>
    <property type="match status" value="1"/>
</dbReference>
<dbReference type="SUPFAM" id="SSF63380">
    <property type="entry name" value="Riboflavin synthase domain-like"/>
    <property type="match status" value="1"/>
</dbReference>
<evidence type="ECO:0000256" key="4">
    <source>
        <dbReference type="ARBA" id="ARBA00022723"/>
    </source>
</evidence>
<dbReference type="Gene3D" id="3.40.50.80">
    <property type="entry name" value="Nucleotide-binding domain of ferredoxin-NADP reductase (FNR) module"/>
    <property type="match status" value="1"/>
</dbReference>
<keyword evidence="4" id="KW-0479">Metal-binding</keyword>
<keyword evidence="11" id="KW-1185">Reference proteome</keyword>
<dbReference type="CDD" id="cd06185">
    <property type="entry name" value="PDR_like"/>
    <property type="match status" value="1"/>
</dbReference>
<reference evidence="10 11" key="1">
    <citation type="submission" date="2018-11" db="EMBL/GenBank/DDBJ databases">
        <title>Sequencing the genomes of 1000 actinobacteria strains.</title>
        <authorList>
            <person name="Klenk H.-P."/>
        </authorList>
    </citation>
    <scope>NUCLEOTIDE SEQUENCE [LARGE SCALE GENOMIC DNA]</scope>
    <source>
        <strain evidence="10 11">DSM 14012</strain>
    </source>
</reference>
<evidence type="ECO:0000259" key="9">
    <source>
        <dbReference type="PROSITE" id="PS51384"/>
    </source>
</evidence>
<dbReference type="PROSITE" id="PS51384">
    <property type="entry name" value="FAD_FR"/>
    <property type="match status" value="1"/>
</dbReference>
<evidence type="ECO:0000256" key="6">
    <source>
        <dbReference type="ARBA" id="ARBA00023004"/>
    </source>
</evidence>
<evidence type="ECO:0000256" key="7">
    <source>
        <dbReference type="ARBA" id="ARBA00023014"/>
    </source>
</evidence>
<gene>
    <name evidence="10" type="ORF">EDD42_0443</name>
</gene>
<evidence type="ECO:0000313" key="10">
    <source>
        <dbReference type="EMBL" id="ROR80402.1"/>
    </source>
</evidence>
<dbReference type="InterPro" id="IPR036010">
    <property type="entry name" value="2Fe-2S_ferredoxin-like_sf"/>
</dbReference>
<dbReference type="InterPro" id="IPR050415">
    <property type="entry name" value="MRET"/>
</dbReference>
<keyword evidence="6" id="KW-0408">Iron</keyword>
<proteinExistence type="predicted"/>
<dbReference type="CDD" id="cd00207">
    <property type="entry name" value="fer2"/>
    <property type="match status" value="1"/>
</dbReference>
<keyword evidence="3" id="KW-0001">2Fe-2S</keyword>